<proteinExistence type="predicted"/>
<dbReference type="Gene3D" id="2.60.270.50">
    <property type="match status" value="1"/>
</dbReference>
<protein>
    <submittedName>
        <fullName evidence="1">Uncharacterized protein</fullName>
    </submittedName>
</protein>
<sequence>MNKMIPESLHTLTARGVTVIVVNQSHEMLELETGTVELWRGRWEDGNQETAMPQAIRPGESVLWRCKSAGVAKGIEGSATFRIAGHPPHDRVRFAWKNRYFGPNAYNAESTREGYDIAVEGGEGPRAVVVFVLGSQ</sequence>
<dbReference type="EMBL" id="MU865077">
    <property type="protein sequence ID" value="KAK4458244.1"/>
    <property type="molecule type" value="Genomic_DNA"/>
</dbReference>
<dbReference type="Proteomes" id="UP001321749">
    <property type="component" value="Unassembled WGS sequence"/>
</dbReference>
<comment type="caution">
    <text evidence="1">The sequence shown here is derived from an EMBL/GenBank/DDBJ whole genome shotgun (WGS) entry which is preliminary data.</text>
</comment>
<gene>
    <name evidence="1" type="ORF">QBC42DRAFT_26506</name>
</gene>
<evidence type="ECO:0000313" key="2">
    <source>
        <dbReference type="Proteomes" id="UP001321749"/>
    </source>
</evidence>
<accession>A0AAV9HE42</accession>
<keyword evidence="2" id="KW-1185">Reference proteome</keyword>
<organism evidence="1 2">
    <name type="scientific">Cladorrhinum samala</name>
    <dbReference type="NCBI Taxonomy" id="585594"/>
    <lineage>
        <taxon>Eukaryota</taxon>
        <taxon>Fungi</taxon>
        <taxon>Dikarya</taxon>
        <taxon>Ascomycota</taxon>
        <taxon>Pezizomycotina</taxon>
        <taxon>Sordariomycetes</taxon>
        <taxon>Sordariomycetidae</taxon>
        <taxon>Sordariales</taxon>
        <taxon>Podosporaceae</taxon>
        <taxon>Cladorrhinum</taxon>
    </lineage>
</organism>
<name>A0AAV9HE42_9PEZI</name>
<dbReference type="AlphaFoldDB" id="A0AAV9HE42"/>
<reference evidence="1" key="1">
    <citation type="journal article" date="2023" name="Mol. Phylogenet. Evol.">
        <title>Genome-scale phylogeny and comparative genomics of the fungal order Sordariales.</title>
        <authorList>
            <person name="Hensen N."/>
            <person name="Bonometti L."/>
            <person name="Westerberg I."/>
            <person name="Brannstrom I.O."/>
            <person name="Guillou S."/>
            <person name="Cros-Aarteil S."/>
            <person name="Calhoun S."/>
            <person name="Haridas S."/>
            <person name="Kuo A."/>
            <person name="Mondo S."/>
            <person name="Pangilinan J."/>
            <person name="Riley R."/>
            <person name="LaButti K."/>
            <person name="Andreopoulos B."/>
            <person name="Lipzen A."/>
            <person name="Chen C."/>
            <person name="Yan M."/>
            <person name="Daum C."/>
            <person name="Ng V."/>
            <person name="Clum A."/>
            <person name="Steindorff A."/>
            <person name="Ohm R.A."/>
            <person name="Martin F."/>
            <person name="Silar P."/>
            <person name="Natvig D.O."/>
            <person name="Lalanne C."/>
            <person name="Gautier V."/>
            <person name="Ament-Velasquez S.L."/>
            <person name="Kruys A."/>
            <person name="Hutchinson M.I."/>
            <person name="Powell A.J."/>
            <person name="Barry K."/>
            <person name="Miller A.N."/>
            <person name="Grigoriev I.V."/>
            <person name="Debuchy R."/>
            <person name="Gladieux P."/>
            <person name="Hiltunen Thoren M."/>
            <person name="Johannesson H."/>
        </authorList>
    </citation>
    <scope>NUCLEOTIDE SEQUENCE</scope>
    <source>
        <strain evidence="1">PSN324</strain>
    </source>
</reference>
<reference evidence="1" key="2">
    <citation type="submission" date="2023-06" db="EMBL/GenBank/DDBJ databases">
        <authorList>
            <consortium name="Lawrence Berkeley National Laboratory"/>
            <person name="Mondo S.J."/>
            <person name="Hensen N."/>
            <person name="Bonometti L."/>
            <person name="Westerberg I."/>
            <person name="Brannstrom I.O."/>
            <person name="Guillou S."/>
            <person name="Cros-Aarteil S."/>
            <person name="Calhoun S."/>
            <person name="Haridas S."/>
            <person name="Kuo A."/>
            <person name="Pangilinan J."/>
            <person name="Riley R."/>
            <person name="Labutti K."/>
            <person name="Andreopoulos B."/>
            <person name="Lipzen A."/>
            <person name="Chen C."/>
            <person name="Yanf M."/>
            <person name="Daum C."/>
            <person name="Ng V."/>
            <person name="Clum A."/>
            <person name="Steindorff A."/>
            <person name="Ohm R."/>
            <person name="Martin F."/>
            <person name="Silar P."/>
            <person name="Natvig D."/>
            <person name="Lalanne C."/>
            <person name="Gautier V."/>
            <person name="Ament-Velasquez S.L."/>
            <person name="Kruys A."/>
            <person name="Hutchinson M.I."/>
            <person name="Powell A.J."/>
            <person name="Barry K."/>
            <person name="Miller A.N."/>
            <person name="Grigoriev I.V."/>
            <person name="Debuchy R."/>
            <person name="Gladieux P."/>
            <person name="Thoren M.H."/>
            <person name="Johannesson H."/>
        </authorList>
    </citation>
    <scope>NUCLEOTIDE SEQUENCE</scope>
    <source>
        <strain evidence="1">PSN324</strain>
    </source>
</reference>
<evidence type="ECO:0000313" key="1">
    <source>
        <dbReference type="EMBL" id="KAK4458244.1"/>
    </source>
</evidence>